<protein>
    <submittedName>
        <fullName evidence="1">Uncharacterized protein</fullName>
    </submittedName>
</protein>
<reference evidence="1" key="1">
    <citation type="journal article" date="2021" name="Proc. Natl. Acad. Sci. U.S.A.">
        <title>A Catalog of Tens of Thousands of Viruses from Human Metagenomes Reveals Hidden Associations with Chronic Diseases.</title>
        <authorList>
            <person name="Tisza M.J."/>
            <person name="Buck C.B."/>
        </authorList>
    </citation>
    <scope>NUCLEOTIDE SEQUENCE</scope>
    <source>
        <strain evidence="1">Ctqw35</strain>
    </source>
</reference>
<sequence length="147" mass="16129">MQEIDFEDKKTSLSAATFSAFQRNVKNAFKNYKIGQLILNTDVIKNGSLSYVNLSKDENNTVNLSLCWNIDNNNPIAAGVDYFVAYLPQEFRPAQEFVYGGCRAEQPYGPASFVISANDGRIVLTASQVSKVIAMSATFKANGGIEV</sequence>
<dbReference type="EMBL" id="BK014782">
    <property type="protein sequence ID" value="DAD75413.1"/>
    <property type="molecule type" value="Genomic_DNA"/>
</dbReference>
<proteinExistence type="predicted"/>
<accession>A0A8S5LZC0</accession>
<name>A0A8S5LZC0_9CAUD</name>
<evidence type="ECO:0000313" key="1">
    <source>
        <dbReference type="EMBL" id="DAD75413.1"/>
    </source>
</evidence>
<organism evidence="1">
    <name type="scientific">Siphoviridae sp. ctqw35</name>
    <dbReference type="NCBI Taxonomy" id="2826471"/>
    <lineage>
        <taxon>Viruses</taxon>
        <taxon>Duplodnaviria</taxon>
        <taxon>Heunggongvirae</taxon>
        <taxon>Uroviricota</taxon>
        <taxon>Caudoviricetes</taxon>
    </lineage>
</organism>